<keyword evidence="1" id="KW-0378">Hydrolase</keyword>
<evidence type="ECO:0000313" key="5">
    <source>
        <dbReference type="EMBL" id="QEE17434.1"/>
    </source>
</evidence>
<dbReference type="GO" id="GO:0016042">
    <property type="term" value="P:lipid catabolic process"/>
    <property type="evidence" value="ECO:0007669"/>
    <property type="project" value="UniProtKB-KW"/>
</dbReference>
<protein>
    <submittedName>
        <fullName evidence="5">Patatin family protein</fullName>
    </submittedName>
</protein>
<reference evidence="5 6" key="1">
    <citation type="journal article" date="2020" name="Nature">
        <title>Isolation of an archaeon at the prokaryote-eukaryote interface.</title>
        <authorList>
            <person name="Imachi H."/>
            <person name="Nobu M.K."/>
            <person name="Nakahara N."/>
            <person name="Morono Y."/>
            <person name="Ogawara M."/>
            <person name="Takaki Y."/>
            <person name="Takano Y."/>
            <person name="Uematsu K."/>
            <person name="Ikuta T."/>
            <person name="Ito M."/>
            <person name="Matsui Y."/>
            <person name="Miyazaki M."/>
            <person name="Murata K."/>
            <person name="Saito Y."/>
            <person name="Sakai S."/>
            <person name="Song C."/>
            <person name="Tasumi E."/>
            <person name="Yamanaka Y."/>
            <person name="Yamaguchi T."/>
            <person name="Kamagata Y."/>
            <person name="Tamaki H."/>
            <person name="Takai K."/>
        </authorList>
    </citation>
    <scope>NUCLEOTIDE SEQUENCE [LARGE SCALE GENOMIC DNA]</scope>
    <source>
        <strain evidence="5 6">MK-D1</strain>
    </source>
</reference>
<dbReference type="Proteomes" id="UP000321408">
    <property type="component" value="Chromosome"/>
</dbReference>
<organism evidence="5 6">
    <name type="scientific">Promethearchaeum syntrophicum</name>
    <dbReference type="NCBI Taxonomy" id="2594042"/>
    <lineage>
        <taxon>Archaea</taxon>
        <taxon>Promethearchaeati</taxon>
        <taxon>Promethearchaeota</taxon>
        <taxon>Promethearchaeia</taxon>
        <taxon>Promethearchaeales</taxon>
        <taxon>Promethearchaeaceae</taxon>
        <taxon>Promethearchaeum</taxon>
    </lineage>
</organism>
<name>A0A5B9DE94_9ARCH</name>
<dbReference type="OrthoDB" id="371677at2157"/>
<dbReference type="AlphaFoldDB" id="A0A5B9DE94"/>
<sequence length="289" mass="33283">MSEIKNIGLVCEGGGQRIVHTAGILDFFLENNVHFPYVIGVSAGASNSLSYISRQIGRNRIVDIQFAKDRRYSSFRNFLRDGSVFGMKFLFDEIPNHLVPFDYETYFNSSTEHVIGATICETGKTEYFYKKNLTKKKNLMDIAIASCSLPFMGRIKEFNGKNYLDGGISDPIPIRKAIEDGYEKNVVLLTQNDNYRKESFKNFNLLKKLFKGYEGIEEIMNNRHIVYNDTLDFLKKLEEDGKVFIFRPDDLQQVGRTTKDSKKLKKLFNQGYSLANERMNELTEWISSS</sequence>
<evidence type="ECO:0000256" key="2">
    <source>
        <dbReference type="ARBA" id="ARBA00022963"/>
    </source>
</evidence>
<dbReference type="InterPro" id="IPR002641">
    <property type="entry name" value="PNPLA_dom"/>
</dbReference>
<gene>
    <name evidence="5" type="ORF">DSAG12_03271</name>
</gene>
<dbReference type="CDD" id="cd07208">
    <property type="entry name" value="Pat_hypo_Ecoli_yjju_like"/>
    <property type="match status" value="1"/>
</dbReference>
<evidence type="ECO:0000256" key="1">
    <source>
        <dbReference type="ARBA" id="ARBA00022801"/>
    </source>
</evidence>
<dbReference type="Pfam" id="PF01734">
    <property type="entry name" value="Patatin"/>
    <property type="match status" value="1"/>
</dbReference>
<dbReference type="InterPro" id="IPR050301">
    <property type="entry name" value="NTE"/>
</dbReference>
<evidence type="ECO:0000313" key="6">
    <source>
        <dbReference type="Proteomes" id="UP000321408"/>
    </source>
</evidence>
<dbReference type="PROSITE" id="PS51635">
    <property type="entry name" value="PNPLA"/>
    <property type="match status" value="1"/>
</dbReference>
<dbReference type="SUPFAM" id="SSF52151">
    <property type="entry name" value="FabD/lysophospholipase-like"/>
    <property type="match status" value="1"/>
</dbReference>
<keyword evidence="2" id="KW-0442">Lipid degradation</keyword>
<keyword evidence="6" id="KW-1185">Reference proteome</keyword>
<dbReference type="GeneID" id="41331239"/>
<dbReference type="PANTHER" id="PTHR14226:SF25">
    <property type="entry name" value="PHOSPHOESTERASE"/>
    <property type="match status" value="1"/>
</dbReference>
<dbReference type="EMBL" id="CP042905">
    <property type="protein sequence ID" value="QEE17434.1"/>
    <property type="molecule type" value="Genomic_DNA"/>
</dbReference>
<proteinExistence type="predicted"/>
<evidence type="ECO:0000259" key="4">
    <source>
        <dbReference type="PROSITE" id="PS51635"/>
    </source>
</evidence>
<dbReference type="InterPro" id="IPR045943">
    <property type="entry name" value="DUF6363"/>
</dbReference>
<evidence type="ECO:0000256" key="3">
    <source>
        <dbReference type="ARBA" id="ARBA00023098"/>
    </source>
</evidence>
<dbReference type="Gene3D" id="3.40.1090.10">
    <property type="entry name" value="Cytosolic phospholipase A2 catalytic domain"/>
    <property type="match status" value="2"/>
</dbReference>
<dbReference type="GO" id="GO:0016787">
    <property type="term" value="F:hydrolase activity"/>
    <property type="evidence" value="ECO:0007669"/>
    <property type="project" value="UniProtKB-KW"/>
</dbReference>
<dbReference type="PANTHER" id="PTHR14226">
    <property type="entry name" value="NEUROPATHY TARGET ESTERASE/SWISS CHEESE D.MELANOGASTER"/>
    <property type="match status" value="1"/>
</dbReference>
<keyword evidence="3" id="KW-0443">Lipid metabolism</keyword>
<dbReference type="InterPro" id="IPR037483">
    <property type="entry name" value="YjjU-like"/>
</dbReference>
<dbReference type="KEGG" id="psyt:DSAG12_03271"/>
<dbReference type="RefSeq" id="WP_147664327.1">
    <property type="nucleotide sequence ID" value="NZ_CP042905.2"/>
</dbReference>
<dbReference type="InterPro" id="IPR016035">
    <property type="entry name" value="Acyl_Trfase/lysoPLipase"/>
</dbReference>
<dbReference type="Pfam" id="PF19890">
    <property type="entry name" value="DUF6363"/>
    <property type="match status" value="1"/>
</dbReference>
<feature type="domain" description="PNPLA" evidence="4">
    <location>
        <begin position="9"/>
        <end position="178"/>
    </location>
</feature>
<accession>A0A5B9DE94</accession>
<reference evidence="5 6" key="2">
    <citation type="journal article" date="2024" name="Int. J. Syst. Evol. Microbiol.">
        <title>Promethearchaeum syntrophicum gen. nov., sp. nov., an anaerobic, obligately syntrophic archaeon, the first isolate of the lineage 'Asgard' archaea, and proposal of the new archaeal phylum Promethearchaeota phyl. nov. and kingdom Promethearchaeati regn. nov.</title>
        <authorList>
            <person name="Imachi H."/>
            <person name="Nobu M.K."/>
            <person name="Kato S."/>
            <person name="Takaki Y."/>
            <person name="Miyazaki M."/>
            <person name="Miyata M."/>
            <person name="Ogawara M."/>
            <person name="Saito Y."/>
            <person name="Sakai S."/>
            <person name="Tahara Y.O."/>
            <person name="Takano Y."/>
            <person name="Tasumi E."/>
            <person name="Uematsu K."/>
            <person name="Yoshimura T."/>
            <person name="Itoh T."/>
            <person name="Ohkuma M."/>
            <person name="Takai K."/>
        </authorList>
    </citation>
    <scope>NUCLEOTIDE SEQUENCE [LARGE SCALE GENOMIC DNA]</scope>
    <source>
        <strain evidence="5 6">MK-D1</strain>
    </source>
</reference>